<keyword evidence="2" id="KW-0378">Hydrolase</keyword>
<evidence type="ECO:0000256" key="3">
    <source>
        <dbReference type="ARBA" id="ARBA00038374"/>
    </source>
</evidence>
<comment type="similarity">
    <text evidence="3">Belongs to the peptidase U32 family.</text>
</comment>
<sequence length="549" mass="62333">MSQHRSELLMPAGNLRKLKIAILYGADAVYLGTPDMSLRTKSEFSLEDVIEGVNFCHQHGRRAYLTLNLYSHNKDIPKLDEYIDTVRQVKPDGLIIADPGVFQYVRERAPEIPLHVSTQANICSWLSVQFWENQGADLAVLAREVSFPELEEIREKCPDIKLEAFVHGAMCMTYSGRCLLSNFMAERGANQGNCANSCRWNYKFHMRLKDGTVQELIVDDSNHDMFEFLLEEGVRPGEFLPIQEDERGSYILNSKDLCLMPKLDDYLRIGVDSLKVEGRGKSEYYAAVVARAYRMAIDDYYADPENWDASDYMGELETVGNRGYTLAFHKGRLTNLSHGYEHTAAIATWEYAGVVSEVTEDAFLVEVKNKLEPGDVLEMVSPIARNTILLRAYDYEIAASGQRKDVVHGSTKSVIRLPFSLFEQEDQSDLRSNFPAFTVIRKERALSDEQWKRLQLDKTAQAMEVRDSTGETAYKRRRNALVEAIEADTNEKRFKTNRVGAQGCCGKGCNGCLIFWQGDEYAVARDVLRQRKQGEQLSRAEANEFKLPG</sequence>
<dbReference type="RefSeq" id="WP_158977191.1">
    <property type="nucleotide sequence ID" value="NZ_WSFO01000002.1"/>
</dbReference>
<evidence type="ECO:0000313" key="4">
    <source>
        <dbReference type="EMBL" id="KAE9631468.1"/>
    </source>
</evidence>
<dbReference type="InterPro" id="IPR051454">
    <property type="entry name" value="RNA/ubiquinone_mod_enzymes"/>
</dbReference>
<accession>A0A6A4RKX8</accession>
<dbReference type="GO" id="GO:0008233">
    <property type="term" value="F:peptidase activity"/>
    <property type="evidence" value="ECO:0007669"/>
    <property type="project" value="UniProtKB-KW"/>
</dbReference>
<dbReference type="EMBL" id="WSFO01000002">
    <property type="protein sequence ID" value="KAE9631468.1"/>
    <property type="molecule type" value="Genomic_DNA"/>
</dbReference>
<evidence type="ECO:0000313" key="5">
    <source>
        <dbReference type="Proteomes" id="UP000441586"/>
    </source>
</evidence>
<comment type="caution">
    <text evidence="4">The sequence shown here is derived from an EMBL/GenBank/DDBJ whole genome shotgun (WGS) entry which is preliminary data.</text>
</comment>
<dbReference type="PROSITE" id="PS01276">
    <property type="entry name" value="PEPTIDASE_U32"/>
    <property type="match status" value="1"/>
</dbReference>
<evidence type="ECO:0000256" key="2">
    <source>
        <dbReference type="ARBA" id="ARBA00022801"/>
    </source>
</evidence>
<dbReference type="Pfam" id="PF01136">
    <property type="entry name" value="Peptidase_U32"/>
    <property type="match status" value="1"/>
</dbReference>
<dbReference type="GO" id="GO:0006508">
    <property type="term" value="P:proteolysis"/>
    <property type="evidence" value="ECO:0007669"/>
    <property type="project" value="UniProtKB-KW"/>
</dbReference>
<dbReference type="PANTHER" id="PTHR30217">
    <property type="entry name" value="PEPTIDASE U32 FAMILY"/>
    <property type="match status" value="1"/>
</dbReference>
<name>A0A6A4RKX8_9RHOB</name>
<protein>
    <submittedName>
        <fullName evidence="4">Peptidase U32</fullName>
    </submittedName>
</protein>
<keyword evidence="1" id="KW-0645">Protease</keyword>
<gene>
    <name evidence="4" type="ORF">GP644_03875</name>
</gene>
<evidence type="ECO:0000256" key="1">
    <source>
        <dbReference type="ARBA" id="ARBA00022670"/>
    </source>
</evidence>
<organism evidence="4 5">
    <name type="scientific">Parasedimentitalea maritima</name>
    <dbReference type="NCBI Taxonomy" id="2578117"/>
    <lineage>
        <taxon>Bacteria</taxon>
        <taxon>Pseudomonadati</taxon>
        <taxon>Pseudomonadota</taxon>
        <taxon>Alphaproteobacteria</taxon>
        <taxon>Rhodobacterales</taxon>
        <taxon>Paracoccaceae</taxon>
        <taxon>Parasedimentitalea</taxon>
    </lineage>
</organism>
<dbReference type="PANTHER" id="PTHR30217:SF6">
    <property type="entry name" value="TRNA HYDROXYLATION PROTEIN P"/>
    <property type="match status" value="1"/>
</dbReference>
<dbReference type="Proteomes" id="UP000441586">
    <property type="component" value="Unassembled WGS sequence"/>
</dbReference>
<proteinExistence type="inferred from homology"/>
<dbReference type="Gene3D" id="2.40.30.10">
    <property type="entry name" value="Translation factors"/>
    <property type="match status" value="1"/>
</dbReference>
<dbReference type="InterPro" id="IPR001539">
    <property type="entry name" value="Peptidase_U32"/>
</dbReference>
<dbReference type="AlphaFoldDB" id="A0A6A4RKX8"/>
<reference evidence="4 5" key="1">
    <citation type="submission" date="2019-12" db="EMBL/GenBank/DDBJ databases">
        <authorList>
            <person name="Zhang Y.-J."/>
        </authorList>
    </citation>
    <scope>NUCLEOTIDE SEQUENCE [LARGE SCALE GENOMIC DNA]</scope>
    <source>
        <strain evidence="4 5">H18S-6</strain>
    </source>
</reference>